<keyword evidence="1" id="KW-1133">Transmembrane helix</keyword>
<keyword evidence="3" id="KW-1185">Reference proteome</keyword>
<sequence>MEIGTLAIGIIIGLVIGGALGAVLFKSLSASSEKKLGHNEQELKALLALQARQHLDLSRNALNEIQSKTAELARQLNDYEESLTQATTSNEDTKDTFFGEHASLFLRNNLQSNKHDIALAQPDAQPRDFANSGSGVFVGVEAEVEKENKSQA</sequence>
<evidence type="ECO:0000313" key="3">
    <source>
        <dbReference type="Proteomes" id="UP001249020"/>
    </source>
</evidence>
<dbReference type="Pfam" id="PF06295">
    <property type="entry name" value="ZapG-like"/>
    <property type="match status" value="1"/>
</dbReference>
<comment type="caution">
    <text evidence="2">The sequence shown here is derived from an EMBL/GenBank/DDBJ whole genome shotgun (WGS) entry which is preliminary data.</text>
</comment>
<dbReference type="EMBL" id="JAVRIE010000007">
    <property type="protein sequence ID" value="MDT0584092.1"/>
    <property type="molecule type" value="Genomic_DNA"/>
</dbReference>
<keyword evidence="1" id="KW-0472">Membrane</keyword>
<accession>A0AAW8R6M8</accession>
<evidence type="ECO:0000313" key="2">
    <source>
        <dbReference type="EMBL" id="MDT0584092.1"/>
    </source>
</evidence>
<feature type="transmembrane region" description="Helical" evidence="1">
    <location>
        <begin position="6"/>
        <end position="25"/>
    </location>
</feature>
<proteinExistence type="predicted"/>
<dbReference type="RefSeq" id="WP_311362857.1">
    <property type="nucleotide sequence ID" value="NZ_JAVRIE010000007.1"/>
</dbReference>
<organism evidence="2 3">
    <name type="scientific">Brumicola blandensis</name>
    <dbReference type="NCBI Taxonomy" id="3075611"/>
    <lineage>
        <taxon>Bacteria</taxon>
        <taxon>Pseudomonadati</taxon>
        <taxon>Pseudomonadota</taxon>
        <taxon>Gammaproteobacteria</taxon>
        <taxon>Alteromonadales</taxon>
        <taxon>Alteromonadaceae</taxon>
        <taxon>Brumicola</taxon>
    </lineage>
</organism>
<keyword evidence="1" id="KW-0812">Transmembrane</keyword>
<dbReference type="Proteomes" id="UP001249020">
    <property type="component" value="Unassembled WGS sequence"/>
</dbReference>
<protein>
    <submittedName>
        <fullName evidence="2">DUF1043 family protein</fullName>
    </submittedName>
</protein>
<gene>
    <name evidence="2" type="ORF">RM544_16210</name>
</gene>
<name>A0AAW8R6M8_9ALTE</name>
<dbReference type="AlphaFoldDB" id="A0AAW8R6M8"/>
<evidence type="ECO:0000256" key="1">
    <source>
        <dbReference type="SAM" id="Phobius"/>
    </source>
</evidence>
<reference evidence="2 3" key="1">
    <citation type="submission" date="2023-09" db="EMBL/GenBank/DDBJ databases">
        <authorList>
            <person name="Rey-Velasco X."/>
        </authorList>
    </citation>
    <scope>NUCLEOTIDE SEQUENCE [LARGE SCALE GENOMIC DNA]</scope>
    <source>
        <strain evidence="2 3">W409</strain>
    </source>
</reference>
<dbReference type="InterPro" id="IPR009386">
    <property type="entry name" value="ZapG-like"/>
</dbReference>